<dbReference type="GO" id="GO:0043626">
    <property type="term" value="C:PCNA complex"/>
    <property type="evidence" value="ECO:0007669"/>
    <property type="project" value="UniProtKB-ARBA"/>
</dbReference>
<comment type="function">
    <text evidence="11">This protein is an auxiliary protein of DNA polymerase delta and is involved in the control of eukaryotic DNA replication by increasing the polymerase's processibility during elongation of the leading strand. Involved in DNA repair.</text>
</comment>
<comment type="subcellular location">
    <subcellularLocation>
        <location evidence="1 12">Nucleus</location>
    </subcellularLocation>
</comment>
<evidence type="ECO:0000313" key="18">
    <source>
        <dbReference type="Proteomes" id="UP000034841"/>
    </source>
</evidence>
<dbReference type="GO" id="GO:0003677">
    <property type="term" value="F:DNA binding"/>
    <property type="evidence" value="ECO:0007669"/>
    <property type="project" value="UniProtKB-KW"/>
</dbReference>
<dbReference type="GO" id="GO:0008478">
    <property type="term" value="F:pyridoxal kinase activity"/>
    <property type="evidence" value="ECO:0007669"/>
    <property type="project" value="InterPro"/>
</dbReference>
<evidence type="ECO:0000256" key="12">
    <source>
        <dbReference type="RuleBase" id="RU000641"/>
    </source>
</evidence>
<dbReference type="InterPro" id="IPR046938">
    <property type="entry name" value="DNA_clamp_sf"/>
</dbReference>
<dbReference type="Proteomes" id="UP000034841">
    <property type="component" value="Unassembled WGS sequence"/>
</dbReference>
<evidence type="ECO:0000256" key="13">
    <source>
        <dbReference type="RuleBase" id="RU003671"/>
    </source>
</evidence>
<comment type="function">
    <text evidence="12">This protein is an auxiliary protein of DNA polymerase delta and is involved in the control of eukaryotic DNA replication by increasing the polymerase's processivity during elongation of the leading strand.</text>
</comment>
<keyword evidence="8" id="KW-0067">ATP-binding</keyword>
<dbReference type="AlphaFoldDB" id="A0A0F8B3B6"/>
<keyword evidence="7" id="KW-0418">Kinase</keyword>
<dbReference type="InterPro" id="IPR022649">
    <property type="entry name" value="Pr_cel_nuc_antig_C"/>
</dbReference>
<dbReference type="FunFam" id="3.10.150.10:FF:000006">
    <property type="entry name" value="Proliferating cell nuclear antigen"/>
    <property type="match status" value="1"/>
</dbReference>
<sequence length="588" mass="64069">MLEARLEQANVLKKIIDAIKDLVQDCNFDCNDSGIALQAMDNSHVALVSMMLKAEGFSTYRCDRNIALGINLTSLTKVLRAAQNEDILTLKAEDAPDSLNLTFESGSNDRIGEYDLKLMDIDQEHLGIPDTEYAATVSMPGAEFRRICTDLIAMSESVTIEASKDGIKFSSLGDIGNGSVTLRNTTNADKPELDVSIQLSEPVSLTFSLKYLVGFCKASALSNTVKICLSNEVPLLVEYNISGSSYLRFYLAPKVVSGNVGNKIAVFTLQSLGCDVAALNTVQFSNHTGYGKWKGSRVTAEEISELYDGLKQSYLDDFDMMLSGYIPGAAAVEAVGKIGLDLRRRAEKKPGSFFWVLDPVMGDNGKLYVAPEVVPAYKSIIQYADLISPNKFEAEQLSDVKITDMASLKNAVSELHSRYRIPHIIITSVSLDSPSGNSDAKQLCVVGSTCTSDYKARFFKVRFPAIDCYFSGTGDMFGALTVVRMREAVQNSSAELRNTASWVSPDDVQPTDLPLARAAEKIVASLHEVLEKTVEGMDKAMENIEIDTGATQGNGQLKAARSKAAELKLVRNMGSLKHPNVKFRAENA</sequence>
<evidence type="ECO:0000259" key="16">
    <source>
        <dbReference type="Pfam" id="PF08543"/>
    </source>
</evidence>
<dbReference type="InterPro" id="IPR004625">
    <property type="entry name" value="PyrdxlKinase"/>
</dbReference>
<dbReference type="InterPro" id="IPR022659">
    <property type="entry name" value="Pr_cel_nuc_antig_CS"/>
</dbReference>
<evidence type="ECO:0000256" key="3">
    <source>
        <dbReference type="ARBA" id="ARBA00010462"/>
    </source>
</evidence>
<dbReference type="SUPFAM" id="SSF53613">
    <property type="entry name" value="Ribokinase-like"/>
    <property type="match status" value="1"/>
</dbReference>
<dbReference type="GO" id="GO:0006272">
    <property type="term" value="P:leading strand elongation"/>
    <property type="evidence" value="ECO:0007669"/>
    <property type="project" value="TreeGrafter"/>
</dbReference>
<dbReference type="OrthoDB" id="534348at2759"/>
<dbReference type="FunFam" id="3.10.150.10:FF:000008">
    <property type="entry name" value="Proliferating cell nuclear antigen"/>
    <property type="match status" value="1"/>
</dbReference>
<evidence type="ECO:0000313" key="17">
    <source>
        <dbReference type="EMBL" id="KKF94515.1"/>
    </source>
</evidence>
<dbReference type="GO" id="GO:0006273">
    <property type="term" value="P:lagging strand elongation"/>
    <property type="evidence" value="ECO:0007669"/>
    <property type="project" value="UniProtKB-ARBA"/>
</dbReference>
<keyword evidence="9 13" id="KW-0238">DNA-binding</keyword>
<feature type="domain" description="Proliferating cell nuclear antigen PCNA N-terminal" evidence="14">
    <location>
        <begin position="1"/>
        <end position="123"/>
    </location>
</feature>
<keyword evidence="6" id="KW-0547">Nucleotide-binding</keyword>
<dbReference type="GO" id="GO:0006298">
    <property type="term" value="P:mismatch repair"/>
    <property type="evidence" value="ECO:0007669"/>
    <property type="project" value="TreeGrafter"/>
</dbReference>
<dbReference type="PROSITE" id="PS00293">
    <property type="entry name" value="PCNA_2"/>
    <property type="match status" value="1"/>
</dbReference>
<dbReference type="Gene3D" id="3.40.1190.20">
    <property type="match status" value="1"/>
</dbReference>
<comment type="caution">
    <text evidence="17">The sequence shown here is derived from an EMBL/GenBank/DDBJ whole genome shotgun (WGS) entry which is preliminary data.</text>
</comment>
<dbReference type="GO" id="GO:0030337">
    <property type="term" value="F:DNA polymerase processivity factor activity"/>
    <property type="evidence" value="ECO:0007669"/>
    <property type="project" value="InterPro"/>
</dbReference>
<dbReference type="Pfam" id="PF08543">
    <property type="entry name" value="Phos_pyr_kin"/>
    <property type="match status" value="1"/>
</dbReference>
<keyword evidence="10 12" id="KW-0539">Nucleus</keyword>
<evidence type="ECO:0000256" key="11">
    <source>
        <dbReference type="ARBA" id="ARBA00054163"/>
    </source>
</evidence>
<dbReference type="Pfam" id="PF00705">
    <property type="entry name" value="PCNA_N"/>
    <property type="match status" value="1"/>
</dbReference>
<keyword evidence="5 13" id="KW-0235">DNA replication</keyword>
<dbReference type="HAMAP" id="MF_00317">
    <property type="entry name" value="DNApol_clamp_arch"/>
    <property type="match status" value="1"/>
</dbReference>
<dbReference type="CDD" id="cd01173">
    <property type="entry name" value="pyridoxal_pyridoxamine_kinase"/>
    <property type="match status" value="1"/>
</dbReference>
<dbReference type="SUPFAM" id="SSF55979">
    <property type="entry name" value="DNA clamp"/>
    <property type="match status" value="2"/>
</dbReference>
<dbReference type="Pfam" id="PF02747">
    <property type="entry name" value="PCNA_C"/>
    <property type="match status" value="1"/>
</dbReference>
<dbReference type="FunFam" id="3.70.10.10:FF:000001">
    <property type="entry name" value="Proliferating cell nuclear antigen"/>
    <property type="match status" value="1"/>
</dbReference>
<evidence type="ECO:0000256" key="6">
    <source>
        <dbReference type="ARBA" id="ARBA00022741"/>
    </source>
</evidence>
<dbReference type="GO" id="GO:0006275">
    <property type="term" value="P:regulation of DNA replication"/>
    <property type="evidence" value="ECO:0007669"/>
    <property type="project" value="InterPro"/>
</dbReference>
<comment type="similarity">
    <text evidence="3 13">Belongs to the PCNA family.</text>
</comment>
<dbReference type="PANTHER" id="PTHR11352">
    <property type="entry name" value="PROLIFERATING CELL NUCLEAR ANTIGEN"/>
    <property type="match status" value="1"/>
</dbReference>
<reference evidence="17 18" key="1">
    <citation type="submission" date="2015-04" db="EMBL/GenBank/DDBJ databases">
        <title>Genome sequence of Ceratocystis platani, a major pathogen of plane trees.</title>
        <authorList>
            <person name="Belbahri L."/>
        </authorList>
    </citation>
    <scope>NUCLEOTIDE SEQUENCE [LARGE SCALE GENOMIC DNA]</scope>
    <source>
        <strain evidence="17 18">CFO</strain>
    </source>
</reference>
<dbReference type="NCBIfam" id="TIGR00687">
    <property type="entry name" value="pyridox_kin"/>
    <property type="match status" value="1"/>
</dbReference>
<dbReference type="InterPro" id="IPR022648">
    <property type="entry name" value="Pr_cel_nuc_antig_N"/>
</dbReference>
<dbReference type="CDD" id="cd00577">
    <property type="entry name" value="PCNA"/>
    <property type="match status" value="1"/>
</dbReference>
<name>A0A0F8B3B6_CERFI</name>
<dbReference type="PRINTS" id="PR00339">
    <property type="entry name" value="PCNACYCLIN"/>
</dbReference>
<evidence type="ECO:0000256" key="5">
    <source>
        <dbReference type="ARBA" id="ARBA00022705"/>
    </source>
</evidence>
<keyword evidence="4" id="KW-0808">Transferase</keyword>
<dbReference type="InterPro" id="IPR029056">
    <property type="entry name" value="Ribokinase-like"/>
</dbReference>
<dbReference type="Gene3D" id="3.10.150.10">
    <property type="entry name" value="DNA Polymerase III, subunit A, domain 2"/>
    <property type="match status" value="2"/>
</dbReference>
<gene>
    <name evidence="17" type="primary">pcn1</name>
    <name evidence="17" type="ORF">CFO_g3131</name>
</gene>
<evidence type="ECO:0000259" key="15">
    <source>
        <dbReference type="Pfam" id="PF02747"/>
    </source>
</evidence>
<dbReference type="EMBL" id="LBBL01000154">
    <property type="protein sequence ID" value="KKF94515.1"/>
    <property type="molecule type" value="Genomic_DNA"/>
</dbReference>
<comment type="similarity">
    <text evidence="2">Belongs to the pyridoxine kinase family.</text>
</comment>
<evidence type="ECO:0000256" key="2">
    <source>
        <dbReference type="ARBA" id="ARBA00008805"/>
    </source>
</evidence>
<dbReference type="InterPro" id="IPR013749">
    <property type="entry name" value="PM/HMP-P_kinase-1"/>
</dbReference>
<dbReference type="GO" id="GO:0009443">
    <property type="term" value="P:pyridoxal 5'-phosphate salvage"/>
    <property type="evidence" value="ECO:0007669"/>
    <property type="project" value="InterPro"/>
</dbReference>
<dbReference type="InterPro" id="IPR000730">
    <property type="entry name" value="Pr_cel_nuc_antig"/>
</dbReference>
<dbReference type="NCBIfam" id="TIGR00590">
    <property type="entry name" value="pcna"/>
    <property type="match status" value="1"/>
</dbReference>
<keyword evidence="18" id="KW-1185">Reference proteome</keyword>
<accession>A0A0F8B3B6</accession>
<dbReference type="PROSITE" id="PS01251">
    <property type="entry name" value="PCNA_1"/>
    <property type="match status" value="1"/>
</dbReference>
<evidence type="ECO:0000256" key="1">
    <source>
        <dbReference type="ARBA" id="ARBA00004123"/>
    </source>
</evidence>
<dbReference type="GO" id="GO:0070987">
    <property type="term" value="P:error-free translesion synthesis"/>
    <property type="evidence" value="ECO:0007669"/>
    <property type="project" value="UniProtKB-ARBA"/>
</dbReference>
<evidence type="ECO:0000259" key="14">
    <source>
        <dbReference type="Pfam" id="PF00705"/>
    </source>
</evidence>
<evidence type="ECO:0000256" key="9">
    <source>
        <dbReference type="ARBA" id="ARBA00023125"/>
    </source>
</evidence>
<feature type="domain" description="Proliferating cell nuclear antigen PCNA C-terminal" evidence="15">
    <location>
        <begin position="127"/>
        <end position="254"/>
    </location>
</feature>
<evidence type="ECO:0000256" key="4">
    <source>
        <dbReference type="ARBA" id="ARBA00022679"/>
    </source>
</evidence>
<protein>
    <recommendedName>
        <fullName evidence="12">DNA sliding clamp PCNA</fullName>
    </recommendedName>
</protein>
<evidence type="ECO:0000256" key="7">
    <source>
        <dbReference type="ARBA" id="ARBA00022777"/>
    </source>
</evidence>
<dbReference type="GO" id="GO:0005524">
    <property type="term" value="F:ATP binding"/>
    <property type="evidence" value="ECO:0007669"/>
    <property type="project" value="UniProtKB-KW"/>
</dbReference>
<feature type="domain" description="Pyridoxamine kinase/Phosphomethylpyrimidine kinase" evidence="16">
    <location>
        <begin position="354"/>
        <end position="451"/>
    </location>
</feature>
<proteinExistence type="inferred from homology"/>
<dbReference type="PANTHER" id="PTHR11352:SF0">
    <property type="entry name" value="PROLIFERATING CELL NUCLEAR ANTIGEN"/>
    <property type="match status" value="1"/>
</dbReference>
<evidence type="ECO:0000256" key="10">
    <source>
        <dbReference type="ARBA" id="ARBA00023242"/>
    </source>
</evidence>
<evidence type="ECO:0000256" key="8">
    <source>
        <dbReference type="ARBA" id="ARBA00022840"/>
    </source>
</evidence>
<organism evidence="17 18">
    <name type="scientific">Ceratocystis fimbriata f. sp. platani</name>
    <dbReference type="NCBI Taxonomy" id="88771"/>
    <lineage>
        <taxon>Eukaryota</taxon>
        <taxon>Fungi</taxon>
        <taxon>Dikarya</taxon>
        <taxon>Ascomycota</taxon>
        <taxon>Pezizomycotina</taxon>
        <taxon>Sordariomycetes</taxon>
        <taxon>Hypocreomycetidae</taxon>
        <taxon>Microascales</taxon>
        <taxon>Ceratocystidaceae</taxon>
        <taxon>Ceratocystis</taxon>
    </lineage>
</organism>